<dbReference type="EMBL" id="MLCO01000184">
    <property type="protein sequence ID" value="ONG50570.1"/>
    <property type="molecule type" value="Genomic_DNA"/>
</dbReference>
<dbReference type="Proteomes" id="UP000188879">
    <property type="component" value="Unassembled WGS sequence"/>
</dbReference>
<reference evidence="1 2" key="1">
    <citation type="submission" date="2016-10" db="EMBL/GenBank/DDBJ databases">
        <title>Draft Genome sequence of Roseomonas sp. strain M3.</title>
        <authorList>
            <person name="Subhash Y."/>
            <person name="Lee S."/>
        </authorList>
    </citation>
    <scope>NUCLEOTIDE SEQUENCE [LARGE SCALE GENOMIC DNA]</scope>
    <source>
        <strain evidence="1 2">M3</strain>
    </source>
</reference>
<gene>
    <name evidence="1" type="ORF">BKE38_17795</name>
</gene>
<dbReference type="RefSeq" id="WP_076958662.1">
    <property type="nucleotide sequence ID" value="NZ_MLCO01000184.1"/>
</dbReference>
<evidence type="ECO:0000313" key="2">
    <source>
        <dbReference type="Proteomes" id="UP000188879"/>
    </source>
</evidence>
<proteinExistence type="predicted"/>
<evidence type="ECO:0008006" key="3">
    <source>
        <dbReference type="Google" id="ProtNLM"/>
    </source>
</evidence>
<name>A0A1V2GZP8_9PROT</name>
<organism evidence="1 2">
    <name type="scientific">Teichococcus deserti</name>
    <dbReference type="NCBI Taxonomy" id="1817963"/>
    <lineage>
        <taxon>Bacteria</taxon>
        <taxon>Pseudomonadati</taxon>
        <taxon>Pseudomonadota</taxon>
        <taxon>Alphaproteobacteria</taxon>
        <taxon>Acetobacterales</taxon>
        <taxon>Roseomonadaceae</taxon>
        <taxon>Roseomonas</taxon>
    </lineage>
</organism>
<evidence type="ECO:0000313" key="1">
    <source>
        <dbReference type="EMBL" id="ONG50570.1"/>
    </source>
</evidence>
<dbReference type="AlphaFoldDB" id="A0A1V2GZP8"/>
<accession>A0A1V2GZP8</accession>
<sequence>MTDTATDLLILPATREGEIRAWALLHALTLQLRPLEDFLPGEGTGAVVAIARDAKARRMLAELAPAA</sequence>
<comment type="caution">
    <text evidence="1">The sequence shown here is derived from an EMBL/GenBank/DDBJ whole genome shotgun (WGS) entry which is preliminary data.</text>
</comment>
<dbReference type="OrthoDB" id="7285125at2"/>
<protein>
    <recommendedName>
        <fullName evidence="3">DUF2007 domain-containing protein</fullName>
    </recommendedName>
</protein>
<keyword evidence="2" id="KW-1185">Reference proteome</keyword>